<gene>
    <name evidence="2" type="ORF">SAMN04488132_103333</name>
</gene>
<sequence length="64" mass="6956">MEWRPECDPAVVLQGFINVPYVCSQVSLEIARTCCAAQFDRCQSSAGAKTRPSGLSETDTSTSR</sequence>
<keyword evidence="3" id="KW-1185">Reference proteome</keyword>
<protein>
    <submittedName>
        <fullName evidence="2">Uncharacterized protein</fullName>
    </submittedName>
</protein>
<evidence type="ECO:0000313" key="3">
    <source>
        <dbReference type="Proteomes" id="UP000190888"/>
    </source>
</evidence>
<dbReference type="AlphaFoldDB" id="A0A1T4MDZ8"/>
<feature type="region of interest" description="Disordered" evidence="1">
    <location>
        <begin position="42"/>
        <end position="64"/>
    </location>
</feature>
<organism evidence="2 3">
    <name type="scientific">Sediminibacterium ginsengisoli</name>
    <dbReference type="NCBI Taxonomy" id="413434"/>
    <lineage>
        <taxon>Bacteria</taxon>
        <taxon>Pseudomonadati</taxon>
        <taxon>Bacteroidota</taxon>
        <taxon>Chitinophagia</taxon>
        <taxon>Chitinophagales</taxon>
        <taxon>Chitinophagaceae</taxon>
        <taxon>Sediminibacterium</taxon>
    </lineage>
</organism>
<name>A0A1T4MDZ8_9BACT</name>
<dbReference type="Proteomes" id="UP000190888">
    <property type="component" value="Unassembled WGS sequence"/>
</dbReference>
<dbReference type="EMBL" id="FUWH01000003">
    <property type="protein sequence ID" value="SJZ65105.1"/>
    <property type="molecule type" value="Genomic_DNA"/>
</dbReference>
<evidence type="ECO:0000313" key="2">
    <source>
        <dbReference type="EMBL" id="SJZ65105.1"/>
    </source>
</evidence>
<proteinExistence type="predicted"/>
<accession>A0A1T4MDZ8</accession>
<reference evidence="2 3" key="1">
    <citation type="submission" date="2017-02" db="EMBL/GenBank/DDBJ databases">
        <authorList>
            <person name="Peterson S.W."/>
        </authorList>
    </citation>
    <scope>NUCLEOTIDE SEQUENCE [LARGE SCALE GENOMIC DNA]</scope>
    <source>
        <strain evidence="2 3">DSM 22335</strain>
    </source>
</reference>
<evidence type="ECO:0000256" key="1">
    <source>
        <dbReference type="SAM" id="MobiDB-lite"/>
    </source>
</evidence>